<dbReference type="Proteomes" id="UP000789702">
    <property type="component" value="Unassembled WGS sequence"/>
</dbReference>
<comment type="caution">
    <text evidence="1">The sequence shown here is derived from an EMBL/GenBank/DDBJ whole genome shotgun (WGS) entry which is preliminary data.</text>
</comment>
<feature type="non-terminal residue" evidence="1">
    <location>
        <position position="85"/>
    </location>
</feature>
<protein>
    <submittedName>
        <fullName evidence="1">14481_t:CDS:1</fullName>
    </submittedName>
</protein>
<evidence type="ECO:0000313" key="1">
    <source>
        <dbReference type="EMBL" id="CAG8510385.1"/>
    </source>
</evidence>
<keyword evidence="2" id="KW-1185">Reference proteome</keyword>
<accession>A0ACA9L6Q4</accession>
<proteinExistence type="predicted"/>
<dbReference type="EMBL" id="CAJVPU010002942">
    <property type="protein sequence ID" value="CAG8510385.1"/>
    <property type="molecule type" value="Genomic_DNA"/>
</dbReference>
<reference evidence="1" key="1">
    <citation type="submission" date="2021-06" db="EMBL/GenBank/DDBJ databases">
        <authorList>
            <person name="Kallberg Y."/>
            <person name="Tangrot J."/>
            <person name="Rosling A."/>
        </authorList>
    </citation>
    <scope>NUCLEOTIDE SEQUENCE</scope>
    <source>
        <strain evidence="1">IL203A</strain>
    </source>
</reference>
<sequence length="85" mass="9725">MCAHNVQVLTIFKRTQYELIEFSSGIKLPATFEYKEGRKIYVALILSANDVPAARKICGHASHAVKCHRCPKHAKYDHATKRNHY</sequence>
<name>A0ACA9L6Q4_9GLOM</name>
<evidence type="ECO:0000313" key="2">
    <source>
        <dbReference type="Proteomes" id="UP000789702"/>
    </source>
</evidence>
<gene>
    <name evidence="1" type="ORF">DHETER_LOCUS3429</name>
</gene>
<organism evidence="1 2">
    <name type="scientific">Dentiscutata heterogama</name>
    <dbReference type="NCBI Taxonomy" id="1316150"/>
    <lineage>
        <taxon>Eukaryota</taxon>
        <taxon>Fungi</taxon>
        <taxon>Fungi incertae sedis</taxon>
        <taxon>Mucoromycota</taxon>
        <taxon>Glomeromycotina</taxon>
        <taxon>Glomeromycetes</taxon>
        <taxon>Diversisporales</taxon>
        <taxon>Gigasporaceae</taxon>
        <taxon>Dentiscutata</taxon>
    </lineage>
</organism>